<protein>
    <submittedName>
        <fullName evidence="3">DUF2637 domain-containing protein</fullName>
    </submittedName>
</protein>
<comment type="caution">
    <text evidence="3">The sequence shown here is derived from an EMBL/GenBank/DDBJ whole genome shotgun (WGS) entry which is preliminary data.</text>
</comment>
<sequence>MTPKSIRESLTIAASGVIVALTAAAFWLSYAHLRSVAATYGLATSPARAWAWPATLDLFIVAGELLLLRASLTGRTDWWAIGLTVTGSGGSIALNISGVGAHAHTLDYVVAAVPPTAALLAFGALMRQVHDALAAPDVRTVKETAAPDAPPAATADPVGVTELDAVSAPAQPATAPPAKAVTPPRPAAATAQGPSRVRQTPGAGRTSRPARTDDELLAHLRDLRTGAPAPLSQRQVLAALGIGVPRLRALLDAHGLSLDPLPAPARPLSLVTADDQQQADGSAAAL</sequence>
<gene>
    <name evidence="3" type="ORF">HCN08_13835</name>
</gene>
<keyword evidence="2" id="KW-0472">Membrane</keyword>
<feature type="transmembrane region" description="Helical" evidence="2">
    <location>
        <begin position="80"/>
        <end position="102"/>
    </location>
</feature>
<feature type="region of interest" description="Disordered" evidence="1">
    <location>
        <begin position="167"/>
        <end position="213"/>
    </location>
</feature>
<organism evidence="3 4">
    <name type="scientific">Actinacidiphila epipremni</name>
    <dbReference type="NCBI Taxonomy" id="2053013"/>
    <lineage>
        <taxon>Bacteria</taxon>
        <taxon>Bacillati</taxon>
        <taxon>Actinomycetota</taxon>
        <taxon>Actinomycetes</taxon>
        <taxon>Kitasatosporales</taxon>
        <taxon>Streptomycetaceae</taxon>
        <taxon>Actinacidiphila</taxon>
    </lineage>
</organism>
<feature type="transmembrane region" description="Helical" evidence="2">
    <location>
        <begin position="12"/>
        <end position="30"/>
    </location>
</feature>
<keyword evidence="2" id="KW-0812">Transmembrane</keyword>
<feature type="transmembrane region" description="Helical" evidence="2">
    <location>
        <begin position="50"/>
        <end position="68"/>
    </location>
</feature>
<dbReference type="InterPro" id="IPR021235">
    <property type="entry name" value="DUF2637"/>
</dbReference>
<keyword evidence="4" id="KW-1185">Reference proteome</keyword>
<accession>A0ABX0ZSI6</accession>
<evidence type="ECO:0000313" key="3">
    <source>
        <dbReference type="EMBL" id="NJP44468.1"/>
    </source>
</evidence>
<dbReference type="RefSeq" id="WP_167983340.1">
    <property type="nucleotide sequence ID" value="NZ_JAATEJ010000009.1"/>
</dbReference>
<feature type="compositionally biased region" description="Low complexity" evidence="1">
    <location>
        <begin position="168"/>
        <end position="191"/>
    </location>
</feature>
<proteinExistence type="predicted"/>
<evidence type="ECO:0000256" key="1">
    <source>
        <dbReference type="SAM" id="MobiDB-lite"/>
    </source>
</evidence>
<name>A0ABX0ZSI6_9ACTN</name>
<keyword evidence="2" id="KW-1133">Transmembrane helix</keyword>
<evidence type="ECO:0000313" key="4">
    <source>
        <dbReference type="Proteomes" id="UP000734511"/>
    </source>
</evidence>
<feature type="transmembrane region" description="Helical" evidence="2">
    <location>
        <begin position="108"/>
        <end position="126"/>
    </location>
</feature>
<reference evidence="3 4" key="1">
    <citation type="submission" date="2020-03" db="EMBL/GenBank/DDBJ databases">
        <title>WGS of actinomycetes isolated from Thailand.</title>
        <authorList>
            <person name="Thawai C."/>
        </authorList>
    </citation>
    <scope>NUCLEOTIDE SEQUENCE [LARGE SCALE GENOMIC DNA]</scope>
    <source>
        <strain evidence="3 4">PRB2-1</strain>
    </source>
</reference>
<dbReference type="EMBL" id="JAATEJ010000009">
    <property type="protein sequence ID" value="NJP44468.1"/>
    <property type="molecule type" value="Genomic_DNA"/>
</dbReference>
<dbReference type="Proteomes" id="UP000734511">
    <property type="component" value="Unassembled WGS sequence"/>
</dbReference>
<dbReference type="Pfam" id="PF10935">
    <property type="entry name" value="DUF2637"/>
    <property type="match status" value="1"/>
</dbReference>
<evidence type="ECO:0000256" key="2">
    <source>
        <dbReference type="SAM" id="Phobius"/>
    </source>
</evidence>